<feature type="transmembrane region" description="Helical" evidence="2">
    <location>
        <begin position="1060"/>
        <end position="1083"/>
    </location>
</feature>
<keyword evidence="6" id="KW-1185">Reference proteome</keyword>
<evidence type="ECO:0000259" key="4">
    <source>
        <dbReference type="Pfam" id="PF07699"/>
    </source>
</evidence>
<keyword evidence="2" id="KW-1133">Transmembrane helix</keyword>
<feature type="compositionally biased region" description="Low complexity" evidence="1">
    <location>
        <begin position="552"/>
        <end position="574"/>
    </location>
</feature>
<keyword evidence="3" id="KW-0732">Signal</keyword>
<dbReference type="PANTHER" id="PTHR46967:SF1">
    <property type="entry name" value="KERATIN-ASSOCIATED PROTEIN 16-1-LIKE"/>
    <property type="match status" value="1"/>
</dbReference>
<dbReference type="STRING" id="3076.A0A2P6U3W1"/>
<feature type="signal peptide" evidence="3">
    <location>
        <begin position="1"/>
        <end position="41"/>
    </location>
</feature>
<dbReference type="CDD" id="cd00185">
    <property type="entry name" value="TNFRSF"/>
    <property type="match status" value="1"/>
</dbReference>
<dbReference type="Proteomes" id="UP000239899">
    <property type="component" value="Unassembled WGS sequence"/>
</dbReference>
<reference evidence="5 6" key="1">
    <citation type="journal article" date="2018" name="Plant J.">
        <title>Genome sequences of Chlorella sorokiniana UTEX 1602 and Micractinium conductrix SAG 241.80: implications to maltose excretion by a green alga.</title>
        <authorList>
            <person name="Arriola M.B."/>
            <person name="Velmurugan N."/>
            <person name="Zhang Y."/>
            <person name="Plunkett M.H."/>
            <person name="Hondzo H."/>
            <person name="Barney B.M."/>
        </authorList>
    </citation>
    <scope>NUCLEOTIDE SEQUENCE [LARGE SCALE GENOMIC DNA]</scope>
    <source>
        <strain evidence="6">UTEX 1602</strain>
    </source>
</reference>
<dbReference type="OrthoDB" id="546201at2759"/>
<dbReference type="AlphaFoldDB" id="A0A2P6U3W1"/>
<dbReference type="Pfam" id="PF07699">
    <property type="entry name" value="Ephrin_rec_like"/>
    <property type="match status" value="1"/>
</dbReference>
<dbReference type="SMART" id="SM01411">
    <property type="entry name" value="Ephrin_rec_like"/>
    <property type="match status" value="2"/>
</dbReference>
<keyword evidence="2" id="KW-0812">Transmembrane</keyword>
<name>A0A2P6U3W1_CHLSO</name>
<feature type="compositionally biased region" description="Low complexity" evidence="1">
    <location>
        <begin position="584"/>
        <end position="596"/>
    </location>
</feature>
<evidence type="ECO:0000256" key="2">
    <source>
        <dbReference type="SAM" id="Phobius"/>
    </source>
</evidence>
<dbReference type="InterPro" id="IPR009030">
    <property type="entry name" value="Growth_fac_rcpt_cys_sf"/>
</dbReference>
<feature type="chain" id="PRO_5015190867" evidence="3">
    <location>
        <begin position="42"/>
        <end position="1120"/>
    </location>
</feature>
<accession>A0A2P6U3W1</accession>
<feature type="region of interest" description="Disordered" evidence="1">
    <location>
        <begin position="550"/>
        <end position="597"/>
    </location>
</feature>
<feature type="domain" description="Tyrosine-protein kinase ephrin type A/B receptor-like" evidence="4">
    <location>
        <begin position="860"/>
        <end position="901"/>
    </location>
</feature>
<gene>
    <name evidence="5" type="ORF">C2E21_0340</name>
</gene>
<dbReference type="SUPFAM" id="SSF57184">
    <property type="entry name" value="Growth factor receptor domain"/>
    <property type="match status" value="1"/>
</dbReference>
<protein>
    <submittedName>
        <fullName evidence="5">Insulin-like growth factor binding, N-terminal</fullName>
    </submittedName>
</protein>
<organism evidence="5 6">
    <name type="scientific">Chlorella sorokiniana</name>
    <name type="common">Freshwater green alga</name>
    <dbReference type="NCBI Taxonomy" id="3076"/>
    <lineage>
        <taxon>Eukaryota</taxon>
        <taxon>Viridiplantae</taxon>
        <taxon>Chlorophyta</taxon>
        <taxon>core chlorophytes</taxon>
        <taxon>Trebouxiophyceae</taxon>
        <taxon>Chlorellales</taxon>
        <taxon>Chlorellaceae</taxon>
        <taxon>Chlorella clade</taxon>
        <taxon>Chlorella</taxon>
    </lineage>
</organism>
<dbReference type="Gene3D" id="2.10.50.10">
    <property type="entry name" value="Tumor Necrosis Factor Receptor, subunit A, domain 2"/>
    <property type="match status" value="2"/>
</dbReference>
<sequence length="1120" mass="115699">MGQSRRSGGHAPCQRRRRPAAAVAALAALLLLLLPLGAGAAAVVQMEEATLAVPPVAANASEEASAASARIGVQLSGTPRRRVSVQLAVLLPPAQPAAAGNGSRNASSAARWAAADPAQLWLEPDTLSWAAWERPSTKHVTLRSATELPLALALQGALGAASGRSAADLPPGQPLLRVALAAAQGATIARPQNATSLVMDTREMDSEEADGGLPLFGFDANQVAYPPSSSASNASNASGGVARVPVRLLAGQLQQPATVRFAVQLLAPLGTGLSLHQFLPTRASHGFLYFRPSDAAALTANGSTAAQQQPLQQVEAQWVELPLAWDRIPPEAEYRLGLEVDGVYSARVAPQLGAVALHVFGTRQGTCPPGSVLVQGPRDDTGGSGGFWQSSGGSDAAAYDDVAGGGPFGLTFNGSVIDLSSAFQSDLLRYGAEVEPTMGNVTLCYRKGSQSSGSVVIVPAAGGQSSTEPPRRLHAATAALACGCSSDAADVERLADLAAEEAGSAIDEIDEDAQGQEGEEDSTVDGIACGYEAWLLPLRPGQNRFHVTLPDQQAQQQQAQQQQQQQQLSKPSAGGQAGKGSSDGGTTATSASDSGSEYSLTVVRLADPSNAELQSITAKSSGETALLCGPPASDSSRLRAALDCDATLQLPHCTRPCEPGMPLLLNVSDASAVVSLTPALKHPDVDGIRVEVNGQVLSRGGDVAADQVEDTTAAQQQRSNGTFLPSAFIMGLQPGSSLDAEIVVVAEDGVTTNRYPIRFMLVEQNTTSSQPLSISTAAHEFSSSSSSSSSSIGSTGIASLAVGRERNPGWPLPPAMQQGCSICPRGWAAGGVNATACLMCPPGTHAPVEQSPTCLPCAPGTFAYSWGSSYCKACIEGTYAPTANSSLCTTCPANLTTSKDGQAACTVPKIPGDYHAPRYAVVVDFYVVLTGLDLDDVVVRAGVADVPPTEIITGLIRADTAARFDISQDDVTVTLHTVARRMLSANVTATLGVDVPEGATDEDVSAALEVQRLSADGPIDMLATDPDRFFGRTTKVLDVQVAGTLQATTERRGGGTSPGLLWGMLAPGILLLLTGSALVAMGWRRSKVCAQWRAAAARRLATTRLAPRAQQYARYANEAA</sequence>
<evidence type="ECO:0000256" key="1">
    <source>
        <dbReference type="SAM" id="MobiDB-lite"/>
    </source>
</evidence>
<evidence type="ECO:0000313" key="5">
    <source>
        <dbReference type="EMBL" id="PRW61002.1"/>
    </source>
</evidence>
<dbReference type="PANTHER" id="PTHR46967">
    <property type="entry name" value="INSULIN-LIKE GROWTH FACTOR BINDING PROTEIN,N-TERMINAL"/>
    <property type="match status" value="1"/>
</dbReference>
<comment type="caution">
    <text evidence="5">The sequence shown here is derived from an EMBL/GenBank/DDBJ whole genome shotgun (WGS) entry which is preliminary data.</text>
</comment>
<keyword evidence="2" id="KW-0472">Membrane</keyword>
<evidence type="ECO:0000256" key="3">
    <source>
        <dbReference type="SAM" id="SignalP"/>
    </source>
</evidence>
<evidence type="ECO:0000313" key="6">
    <source>
        <dbReference type="Proteomes" id="UP000239899"/>
    </source>
</evidence>
<dbReference type="EMBL" id="LHPG02000001">
    <property type="protein sequence ID" value="PRW61002.1"/>
    <property type="molecule type" value="Genomic_DNA"/>
</dbReference>
<proteinExistence type="predicted"/>
<dbReference type="InterPro" id="IPR011641">
    <property type="entry name" value="Tyr-kin_ephrin_A/B_rcpt-like"/>
</dbReference>